<keyword evidence="1" id="KW-0732">Signal</keyword>
<evidence type="ECO:0000313" key="3">
    <source>
        <dbReference type="Proteomes" id="UP001608902"/>
    </source>
</evidence>
<dbReference type="AlphaFoldDB" id="A0ABD6EPC8"/>
<feature type="signal peptide" evidence="1">
    <location>
        <begin position="1"/>
        <end position="23"/>
    </location>
</feature>
<proteinExistence type="predicted"/>
<organism evidence="2 3">
    <name type="scientific">Gnathostoma spinigerum</name>
    <dbReference type="NCBI Taxonomy" id="75299"/>
    <lineage>
        <taxon>Eukaryota</taxon>
        <taxon>Metazoa</taxon>
        <taxon>Ecdysozoa</taxon>
        <taxon>Nematoda</taxon>
        <taxon>Chromadorea</taxon>
        <taxon>Rhabditida</taxon>
        <taxon>Spirurina</taxon>
        <taxon>Gnathostomatomorpha</taxon>
        <taxon>Gnathostomatoidea</taxon>
        <taxon>Gnathostomatidae</taxon>
        <taxon>Gnathostoma</taxon>
    </lineage>
</organism>
<name>A0ABD6EPC8_9BILA</name>
<dbReference type="EMBL" id="JBGFUD010007966">
    <property type="protein sequence ID" value="MFH4981830.1"/>
    <property type="molecule type" value="Genomic_DNA"/>
</dbReference>
<evidence type="ECO:0000256" key="1">
    <source>
        <dbReference type="SAM" id="SignalP"/>
    </source>
</evidence>
<reference evidence="2 3" key="1">
    <citation type="submission" date="2024-08" db="EMBL/GenBank/DDBJ databases">
        <title>Gnathostoma spinigerum genome.</title>
        <authorList>
            <person name="Gonzalez-Bertolin B."/>
            <person name="Monzon S."/>
            <person name="Zaballos A."/>
            <person name="Jimenez P."/>
            <person name="Dekumyoy P."/>
            <person name="Varona S."/>
            <person name="Cuesta I."/>
            <person name="Sumanam S."/>
            <person name="Adisakwattana P."/>
            <person name="Gasser R.B."/>
            <person name="Hernandez-Gonzalez A."/>
            <person name="Young N.D."/>
            <person name="Perteguer M.J."/>
        </authorList>
    </citation>
    <scope>NUCLEOTIDE SEQUENCE [LARGE SCALE GENOMIC DNA]</scope>
    <source>
        <strain evidence="2">AL3</strain>
        <tissue evidence="2">Liver</tissue>
    </source>
</reference>
<feature type="chain" id="PRO_5044862168" evidence="1">
    <location>
        <begin position="24"/>
        <end position="157"/>
    </location>
</feature>
<gene>
    <name evidence="2" type="ORF">AB6A40_008539</name>
</gene>
<accession>A0ABD6EPC8</accession>
<protein>
    <submittedName>
        <fullName evidence="2">Uncharacterized protein</fullName>
    </submittedName>
</protein>
<comment type="caution">
    <text evidence="2">The sequence shown here is derived from an EMBL/GenBank/DDBJ whole genome shotgun (WGS) entry which is preliminary data.</text>
</comment>
<keyword evidence="3" id="KW-1185">Reference proteome</keyword>
<sequence length="157" mass="17611">MRFQLSMLLSVYIVIVHLVVTNCSQLHVPAGLRPAKAIGNQPEVIIPEQSRSENNVDTHTPTNLVLRSRTMATLKAPSNDALLLSKNSPTHEPQPPIIFTKSPKKKQSHVTKSMVDTSKKARIVVIPPVSFQFRLLYLVIRPNIVSQTQKWHTAYSL</sequence>
<dbReference type="Proteomes" id="UP001608902">
    <property type="component" value="Unassembled WGS sequence"/>
</dbReference>
<evidence type="ECO:0000313" key="2">
    <source>
        <dbReference type="EMBL" id="MFH4981830.1"/>
    </source>
</evidence>